<feature type="domain" description="Septum formation inhibitor MinC N-terminal" evidence="9">
    <location>
        <begin position="6"/>
        <end position="75"/>
    </location>
</feature>
<evidence type="ECO:0000256" key="1">
    <source>
        <dbReference type="ARBA" id="ARBA00006291"/>
    </source>
</evidence>
<comment type="subunit">
    <text evidence="6">Interacts with MinD and FtsZ.</text>
</comment>
<dbReference type="InterPro" id="IPR007874">
    <property type="entry name" value="MinC_N"/>
</dbReference>
<keyword evidence="2 6" id="KW-0132">Cell division</keyword>
<evidence type="ECO:0000256" key="2">
    <source>
        <dbReference type="ARBA" id="ARBA00022618"/>
    </source>
</evidence>
<dbReference type="Pfam" id="PF05209">
    <property type="entry name" value="MinC_N"/>
    <property type="match status" value="1"/>
</dbReference>
<dbReference type="Pfam" id="PF03775">
    <property type="entry name" value="MinC_C"/>
    <property type="match status" value="1"/>
</dbReference>
<feature type="domain" description="Septum formation inhibitor MinC C-terminal" evidence="8">
    <location>
        <begin position="152"/>
        <end position="248"/>
    </location>
</feature>
<sequence length="254" mass="27512">MADATVEFKGTSFTLSVLHLKTIELSDIRRDLEAKIAQAPDFFHLVPLAVNIDQLDSDSKIDYQAIKNLVQALHFNFVGFTGVVAAEQKQAIRALGLSFINAAKSAPRKAVAAKAENTADSAENNPREEKANSSEAVAAQAPHTSVFSDKVHRGQVRSGQQLYAKDQNLVIIGSVSAGAEVIADGNIHIYGALRGRAIAGAKGHHQAQIYCQNLEAELVSINGNYWLSESMEQDWGYPAYIYLTDTELASSKLV</sequence>
<evidence type="ECO:0000256" key="3">
    <source>
        <dbReference type="ARBA" id="ARBA00023210"/>
    </source>
</evidence>
<dbReference type="SUPFAM" id="SSF63848">
    <property type="entry name" value="Cell-division inhibitor MinC, C-terminal domain"/>
    <property type="match status" value="1"/>
</dbReference>
<dbReference type="RefSeq" id="WP_274054160.1">
    <property type="nucleotide sequence ID" value="NZ_CP059693.1"/>
</dbReference>
<dbReference type="PANTHER" id="PTHR34108:SF1">
    <property type="entry name" value="SEPTUM SITE-DETERMINING PROTEIN MINC"/>
    <property type="match status" value="1"/>
</dbReference>
<evidence type="ECO:0000313" key="10">
    <source>
        <dbReference type="EMBL" id="WDE13731.1"/>
    </source>
</evidence>
<feature type="region of interest" description="Disordered" evidence="7">
    <location>
        <begin position="111"/>
        <end position="143"/>
    </location>
</feature>
<dbReference type="InterPro" id="IPR013033">
    <property type="entry name" value="MinC"/>
</dbReference>
<evidence type="ECO:0000256" key="4">
    <source>
        <dbReference type="ARBA" id="ARBA00023306"/>
    </source>
</evidence>
<dbReference type="EMBL" id="CP059693">
    <property type="protein sequence ID" value="WDE13731.1"/>
    <property type="molecule type" value="Genomic_DNA"/>
</dbReference>
<protein>
    <recommendedName>
        <fullName evidence="6">Probable septum site-determining protein MinC</fullName>
    </recommendedName>
</protein>
<evidence type="ECO:0000313" key="11">
    <source>
        <dbReference type="Proteomes" id="UP001215231"/>
    </source>
</evidence>
<dbReference type="InterPro" id="IPR036145">
    <property type="entry name" value="MinC_C_sf"/>
</dbReference>
<comment type="similarity">
    <text evidence="1 6">Belongs to the MinC family.</text>
</comment>
<keyword evidence="3 6" id="KW-0717">Septation</keyword>
<gene>
    <name evidence="6 10" type="primary">minC</name>
    <name evidence="10" type="ORF">H3N35_10005</name>
</gene>
<dbReference type="InterPro" id="IPR016098">
    <property type="entry name" value="CAP/MinC_C"/>
</dbReference>
<dbReference type="Gene3D" id="2.160.20.70">
    <property type="match status" value="1"/>
</dbReference>
<organism evidence="10 11">
    <name type="scientific">Thalassomonas haliotis</name>
    <dbReference type="NCBI Taxonomy" id="485448"/>
    <lineage>
        <taxon>Bacteria</taxon>
        <taxon>Pseudomonadati</taxon>
        <taxon>Pseudomonadota</taxon>
        <taxon>Gammaproteobacteria</taxon>
        <taxon>Alteromonadales</taxon>
        <taxon>Colwelliaceae</taxon>
        <taxon>Thalassomonas</taxon>
    </lineage>
</organism>
<dbReference type="CDD" id="cd00037">
    <property type="entry name" value="CLECT"/>
    <property type="match status" value="1"/>
</dbReference>
<dbReference type="Gene3D" id="3.30.70.260">
    <property type="match status" value="1"/>
</dbReference>
<evidence type="ECO:0000259" key="8">
    <source>
        <dbReference type="Pfam" id="PF03775"/>
    </source>
</evidence>
<evidence type="ECO:0000256" key="7">
    <source>
        <dbReference type="SAM" id="MobiDB-lite"/>
    </source>
</evidence>
<dbReference type="Proteomes" id="UP001215231">
    <property type="component" value="Chromosome"/>
</dbReference>
<accession>A0ABY7VJU9</accession>
<evidence type="ECO:0000256" key="5">
    <source>
        <dbReference type="ARBA" id="ARBA00025606"/>
    </source>
</evidence>
<evidence type="ECO:0000256" key="6">
    <source>
        <dbReference type="HAMAP-Rule" id="MF_00267"/>
    </source>
</evidence>
<comment type="function">
    <text evidence="5 6">Cell division inhibitor that blocks the formation of polar Z ring septums. Rapidly oscillates between the poles of the cell to destabilize FtsZ filaments that have formed before they mature into polar Z rings. Prevents FtsZ polymerization.</text>
</comment>
<keyword evidence="11" id="KW-1185">Reference proteome</keyword>
<name>A0ABY7VJU9_9GAMM</name>
<evidence type="ECO:0000259" key="9">
    <source>
        <dbReference type="Pfam" id="PF05209"/>
    </source>
</evidence>
<keyword evidence="4 6" id="KW-0131">Cell cycle</keyword>
<dbReference type="NCBIfam" id="TIGR01222">
    <property type="entry name" value="minC"/>
    <property type="match status" value="1"/>
</dbReference>
<proteinExistence type="inferred from homology"/>
<reference evidence="10 11" key="1">
    <citation type="journal article" date="2022" name="Mar. Drugs">
        <title>Bioassay-Guided Fractionation Leads to the Detection of Cholic Acid Generated by the Rare Thalassomonas sp.</title>
        <authorList>
            <person name="Pheiffer F."/>
            <person name="Schneider Y.K."/>
            <person name="Hansen E.H."/>
            <person name="Andersen J.H."/>
            <person name="Isaksson J."/>
            <person name="Busche T."/>
            <person name="R C."/>
            <person name="Kalinowski J."/>
            <person name="Zyl L.V."/>
            <person name="Trindade M."/>
        </authorList>
    </citation>
    <scope>NUCLEOTIDE SEQUENCE [LARGE SCALE GENOMIC DNA]</scope>
    <source>
        <strain evidence="10 11">A5K-61T</strain>
    </source>
</reference>
<dbReference type="PANTHER" id="PTHR34108">
    <property type="entry name" value="SEPTUM SITE-DETERMINING PROTEIN MINC"/>
    <property type="match status" value="1"/>
</dbReference>
<dbReference type="InterPro" id="IPR005526">
    <property type="entry name" value="Septum_form_inhib_MinC_C"/>
</dbReference>
<dbReference type="HAMAP" id="MF_00267">
    <property type="entry name" value="MinC"/>
    <property type="match status" value="1"/>
</dbReference>